<dbReference type="PANTHER" id="PTHR30537">
    <property type="entry name" value="HTH-TYPE TRANSCRIPTIONAL REGULATOR"/>
    <property type="match status" value="1"/>
</dbReference>
<dbReference type="InterPro" id="IPR036388">
    <property type="entry name" value="WH-like_DNA-bd_sf"/>
</dbReference>
<dbReference type="Gene3D" id="3.40.190.290">
    <property type="match status" value="1"/>
</dbReference>
<gene>
    <name evidence="6" type="ORF">BBAD15_g12528</name>
</gene>
<evidence type="ECO:0000313" key="6">
    <source>
        <dbReference type="EMBL" id="KGQ02262.1"/>
    </source>
</evidence>
<dbReference type="InterPro" id="IPR000847">
    <property type="entry name" value="LysR_HTH_N"/>
</dbReference>
<dbReference type="EMBL" id="ANFO01001701">
    <property type="protein sequence ID" value="KGQ02262.1"/>
    <property type="molecule type" value="Genomic_DNA"/>
</dbReference>
<dbReference type="GO" id="GO:0043565">
    <property type="term" value="F:sequence-specific DNA binding"/>
    <property type="evidence" value="ECO:0007669"/>
    <property type="project" value="TreeGrafter"/>
</dbReference>
<dbReference type="InterPro" id="IPR005119">
    <property type="entry name" value="LysR_subst-bd"/>
</dbReference>
<keyword evidence="3" id="KW-0238">DNA-binding</keyword>
<name>A0A0A2V7H4_BEABA</name>
<evidence type="ECO:0000256" key="2">
    <source>
        <dbReference type="ARBA" id="ARBA00023015"/>
    </source>
</evidence>
<dbReference type="FunFam" id="1.10.10.10:FF:000001">
    <property type="entry name" value="LysR family transcriptional regulator"/>
    <property type="match status" value="1"/>
</dbReference>
<keyword evidence="2" id="KW-0805">Transcription regulation</keyword>
<dbReference type="Pfam" id="PF03466">
    <property type="entry name" value="LysR_substrate"/>
    <property type="match status" value="1"/>
</dbReference>
<dbReference type="InterPro" id="IPR036390">
    <property type="entry name" value="WH_DNA-bd_sf"/>
</dbReference>
<dbReference type="PANTHER" id="PTHR30537:SF5">
    <property type="entry name" value="HTH-TYPE TRANSCRIPTIONAL ACTIVATOR TTDR-RELATED"/>
    <property type="match status" value="1"/>
</dbReference>
<evidence type="ECO:0000259" key="5">
    <source>
        <dbReference type="PROSITE" id="PS50931"/>
    </source>
</evidence>
<dbReference type="SUPFAM" id="SSF53850">
    <property type="entry name" value="Periplasmic binding protein-like II"/>
    <property type="match status" value="1"/>
</dbReference>
<organism evidence="6 7">
    <name type="scientific">Beauveria bassiana D1-5</name>
    <dbReference type="NCBI Taxonomy" id="1245745"/>
    <lineage>
        <taxon>Eukaryota</taxon>
        <taxon>Fungi</taxon>
        <taxon>Dikarya</taxon>
        <taxon>Ascomycota</taxon>
        <taxon>Pezizomycotina</taxon>
        <taxon>Sordariomycetes</taxon>
        <taxon>Hypocreomycetidae</taxon>
        <taxon>Hypocreales</taxon>
        <taxon>Cordycipitaceae</taxon>
        <taxon>Beauveria</taxon>
    </lineage>
</organism>
<dbReference type="AlphaFoldDB" id="A0A0A2V7H4"/>
<feature type="domain" description="HTH lysR-type" evidence="5">
    <location>
        <begin position="5"/>
        <end position="62"/>
    </location>
</feature>
<comment type="similarity">
    <text evidence="1">Belongs to the LysR transcriptional regulatory family.</text>
</comment>
<proteinExistence type="inferred from homology"/>
<dbReference type="InterPro" id="IPR058163">
    <property type="entry name" value="LysR-type_TF_proteobact-type"/>
</dbReference>
<dbReference type="PROSITE" id="PS50931">
    <property type="entry name" value="HTH_LYSR"/>
    <property type="match status" value="1"/>
</dbReference>
<reference evidence="6 7" key="1">
    <citation type="submission" date="2012-10" db="EMBL/GenBank/DDBJ databases">
        <title>Genome sequencing and analysis of entomopathogenic fungi Beauveria bassiana D1-5.</title>
        <authorList>
            <person name="Li Q."/>
            <person name="Wang L."/>
            <person name="Zhang Z."/>
            <person name="Wang Q."/>
            <person name="Ren J."/>
            <person name="Wang M."/>
            <person name="Xu W."/>
            <person name="Wang J."/>
            <person name="Lu Y."/>
            <person name="Du Q."/>
            <person name="Sun Z."/>
        </authorList>
    </citation>
    <scope>NUCLEOTIDE SEQUENCE [LARGE SCALE GENOMIC DNA]</scope>
    <source>
        <strain evidence="6 7">D1-5</strain>
    </source>
</reference>
<dbReference type="Proteomes" id="UP000030106">
    <property type="component" value="Unassembled WGS sequence"/>
</dbReference>
<dbReference type="SUPFAM" id="SSF46785">
    <property type="entry name" value="Winged helix' DNA-binding domain"/>
    <property type="match status" value="1"/>
</dbReference>
<dbReference type="Gene3D" id="1.10.10.10">
    <property type="entry name" value="Winged helix-like DNA-binding domain superfamily/Winged helix DNA-binding domain"/>
    <property type="match status" value="1"/>
</dbReference>
<dbReference type="CDD" id="cd08422">
    <property type="entry name" value="PBP2_CrgA_like"/>
    <property type="match status" value="1"/>
</dbReference>
<evidence type="ECO:0000313" key="7">
    <source>
        <dbReference type="Proteomes" id="UP000030106"/>
    </source>
</evidence>
<evidence type="ECO:0000256" key="4">
    <source>
        <dbReference type="ARBA" id="ARBA00023163"/>
    </source>
</evidence>
<evidence type="ECO:0000256" key="3">
    <source>
        <dbReference type="ARBA" id="ARBA00023125"/>
    </source>
</evidence>
<dbReference type="GO" id="GO:0003700">
    <property type="term" value="F:DNA-binding transcription factor activity"/>
    <property type="evidence" value="ECO:0007669"/>
    <property type="project" value="InterPro"/>
</dbReference>
<dbReference type="GO" id="GO:0006351">
    <property type="term" value="P:DNA-templated transcription"/>
    <property type="evidence" value="ECO:0007669"/>
    <property type="project" value="TreeGrafter"/>
</dbReference>
<keyword evidence="4" id="KW-0804">Transcription</keyword>
<comment type="caution">
    <text evidence="6">The sequence shown here is derived from an EMBL/GenBank/DDBJ whole genome shotgun (WGS) entry which is preliminary data.</text>
</comment>
<protein>
    <submittedName>
        <fullName evidence="6">Putative HTH-type transcriptional regulator</fullName>
    </submittedName>
</protein>
<dbReference type="Pfam" id="PF00126">
    <property type="entry name" value="HTH_1"/>
    <property type="match status" value="1"/>
</dbReference>
<sequence length="308" mass="34142">MNKLPDLEGWAIFAKVADTGSFAKAAAELSLSQATVSKTITRLETKMKTMLFHRTSRSMSLTESGYAALERAARILEEGEAVEAEVTEKSTSLRGKIRLAAPMSFGVTHLAPMLPPFMQAHPDVDLEIEFNDKQADLVSERFDLALRISNLVDSTLLARRLCSVRILLVGAPSYFKRAGKPKHPRDLAQHTALQYMYARNGSSWRFRHDKHGEFSQSLPVQLNVNNAEALSPALQAGLGLALQPEFLAWEDLQSGALETAMDDWQIDPIALHIVTPPGRRRPARVQALIEYLAERLTAEPWASDVQGQ</sequence>
<evidence type="ECO:0000256" key="1">
    <source>
        <dbReference type="ARBA" id="ARBA00009437"/>
    </source>
</evidence>
<dbReference type="HOGENOM" id="CLU_039613_16_2_1"/>
<accession>A0A0A2V7H4</accession>
<dbReference type="PRINTS" id="PR00039">
    <property type="entry name" value="HTHLYSR"/>
</dbReference>